<dbReference type="Proteomes" id="UP001610432">
    <property type="component" value="Unassembled WGS sequence"/>
</dbReference>
<keyword evidence="14" id="KW-1185">Reference proteome</keyword>
<keyword evidence="3" id="KW-0337">GPI-anchor biosynthesis</keyword>
<keyword evidence="7 11" id="KW-0256">Endoplasmic reticulum</keyword>
<evidence type="ECO:0000256" key="9">
    <source>
        <dbReference type="ARBA" id="ARBA00023136"/>
    </source>
</evidence>
<evidence type="ECO:0000256" key="6">
    <source>
        <dbReference type="ARBA" id="ARBA00022692"/>
    </source>
</evidence>
<keyword evidence="8 11" id="KW-1133">Transmembrane helix</keyword>
<evidence type="ECO:0000256" key="3">
    <source>
        <dbReference type="ARBA" id="ARBA00022502"/>
    </source>
</evidence>
<proteinExistence type="inferred from homology"/>
<dbReference type="PANTHER" id="PTHR22760:SF3">
    <property type="entry name" value="GPI MANNOSYLTRANSFERASE 4"/>
    <property type="match status" value="1"/>
</dbReference>
<evidence type="ECO:0000256" key="1">
    <source>
        <dbReference type="ARBA" id="ARBA00004477"/>
    </source>
</evidence>
<evidence type="ECO:0000256" key="7">
    <source>
        <dbReference type="ARBA" id="ARBA00022824"/>
    </source>
</evidence>
<feature type="transmembrane region" description="Helical" evidence="11">
    <location>
        <begin position="209"/>
        <end position="228"/>
    </location>
</feature>
<keyword evidence="4 11" id="KW-0328">Glycosyltransferase</keyword>
<evidence type="ECO:0000256" key="2">
    <source>
        <dbReference type="ARBA" id="ARBA00004687"/>
    </source>
</evidence>
<dbReference type="Pfam" id="PF03901">
    <property type="entry name" value="Glyco_transf_22"/>
    <property type="match status" value="1"/>
</dbReference>
<organism evidence="13 14">
    <name type="scientific">Aspergillus lucknowensis</name>
    <dbReference type="NCBI Taxonomy" id="176173"/>
    <lineage>
        <taxon>Eukaryota</taxon>
        <taxon>Fungi</taxon>
        <taxon>Dikarya</taxon>
        <taxon>Ascomycota</taxon>
        <taxon>Pezizomycotina</taxon>
        <taxon>Eurotiomycetes</taxon>
        <taxon>Eurotiomycetidae</taxon>
        <taxon>Eurotiales</taxon>
        <taxon>Aspergillaceae</taxon>
        <taxon>Aspergillus</taxon>
        <taxon>Aspergillus subgen. Nidulantes</taxon>
    </lineage>
</organism>
<accession>A0ABR4LMS9</accession>
<comment type="similarity">
    <text evidence="10">Belongs to the glycosyltransferase 22 family. PIGZ subfamily.</text>
</comment>
<name>A0ABR4LMS9_9EURO</name>
<gene>
    <name evidence="13" type="ORF">BJX67DRAFT_171184</name>
</gene>
<evidence type="ECO:0000256" key="5">
    <source>
        <dbReference type="ARBA" id="ARBA00022679"/>
    </source>
</evidence>
<dbReference type="InterPro" id="IPR005599">
    <property type="entry name" value="GPI_mannosylTrfase"/>
</dbReference>
<comment type="caution">
    <text evidence="11">Lacks conserved residue(s) required for the propagation of feature annotation.</text>
</comment>
<evidence type="ECO:0000256" key="12">
    <source>
        <dbReference type="SAM" id="SignalP"/>
    </source>
</evidence>
<evidence type="ECO:0000256" key="10">
    <source>
        <dbReference type="ARBA" id="ARBA00038466"/>
    </source>
</evidence>
<dbReference type="PANTHER" id="PTHR22760">
    <property type="entry name" value="GLYCOSYLTRANSFERASE"/>
    <property type="match status" value="1"/>
</dbReference>
<evidence type="ECO:0000313" key="14">
    <source>
        <dbReference type="Proteomes" id="UP001610432"/>
    </source>
</evidence>
<evidence type="ECO:0000313" key="13">
    <source>
        <dbReference type="EMBL" id="KAL2865697.1"/>
    </source>
</evidence>
<keyword evidence="12" id="KW-0732">Signal</keyword>
<comment type="subcellular location">
    <subcellularLocation>
        <location evidence="1 11">Endoplasmic reticulum membrane</location>
        <topology evidence="1 11">Multi-pass membrane protein</topology>
    </subcellularLocation>
</comment>
<sequence>MWRRTYLVLLLIRIYFALSPSYIHPDENFQGLEVFAGRILSYPSGLPWEFTSERPIRSIFPLWPVFDVPISLLKWLYAEAGTQGPDPELVYYVVRGVMFLLSFVLEDWAVHELVPLPRHRRVAVVLVASSYVTWTYQTHAFSNSLETLLVAWGLVLIHRIIDNKRRSSLFSCAVLSFICVAGVFNRITFPAYLAIPGLLLLPHFWRKPVSLIAFVGFGLVFFCIAVFADTTFYKPSASLSDVLRSPIITPLNNLLYNTDSSNLALHGLHPHYHHFLINLPQLLGPALVVMVLQAYNLRAIPSWLKNLRAVSALSATAMLSIFPHQEPRFLIPCVPLLLTCLHIRKSRLFVVAWVIFNAALGFLMGVYHQGGVVPTQLAVPSIITASSHIWQEPLKEPTALSATVLWWKTYSPPLWLLGDNSSLPMDLDIETRDLMGKPGPEMVSELESLVPPCRSKKKGVKSSTTPGSRQPDAVLIVAPTSVTFLDQFAAPQNPDSSFELHELWTYRKHISLDDLDFGTDGFLPTLKRVIGRRGLGVWLARKPGCH</sequence>
<comment type="pathway">
    <text evidence="2">Glycolipid biosynthesis; glycosylphosphatidylinositol-anchor biosynthesis.</text>
</comment>
<reference evidence="13 14" key="1">
    <citation type="submission" date="2024-07" db="EMBL/GenBank/DDBJ databases">
        <title>Section-level genome sequencing and comparative genomics of Aspergillus sections Usti and Cavernicolus.</title>
        <authorList>
            <consortium name="Lawrence Berkeley National Laboratory"/>
            <person name="Nybo J.L."/>
            <person name="Vesth T.C."/>
            <person name="Theobald S."/>
            <person name="Frisvad J.C."/>
            <person name="Larsen T.O."/>
            <person name="Kjaerboelling I."/>
            <person name="Rothschild-Mancinelli K."/>
            <person name="Lyhne E.K."/>
            <person name="Kogle M.E."/>
            <person name="Barry K."/>
            <person name="Clum A."/>
            <person name="Na H."/>
            <person name="Ledsgaard L."/>
            <person name="Lin J."/>
            <person name="Lipzen A."/>
            <person name="Kuo A."/>
            <person name="Riley R."/>
            <person name="Mondo S."/>
            <person name="Labutti K."/>
            <person name="Haridas S."/>
            <person name="Pangalinan J."/>
            <person name="Salamov A.A."/>
            <person name="Simmons B.A."/>
            <person name="Magnuson J.K."/>
            <person name="Chen J."/>
            <person name="Drula E."/>
            <person name="Henrissat B."/>
            <person name="Wiebenga A."/>
            <person name="Lubbers R.J."/>
            <person name="Gomes A.C."/>
            <person name="Macurrencykelacurrency M.R."/>
            <person name="Stajich J."/>
            <person name="Grigoriev I.V."/>
            <person name="Mortensen U.H."/>
            <person name="De Vries R.P."/>
            <person name="Baker S.E."/>
            <person name="Andersen M.R."/>
        </authorList>
    </citation>
    <scope>NUCLEOTIDE SEQUENCE [LARGE SCALE GENOMIC DNA]</scope>
    <source>
        <strain evidence="13 14">CBS 449.75</strain>
    </source>
</reference>
<dbReference type="GeneID" id="98140172"/>
<dbReference type="EMBL" id="JBFXLQ010000030">
    <property type="protein sequence ID" value="KAL2865697.1"/>
    <property type="molecule type" value="Genomic_DNA"/>
</dbReference>
<keyword evidence="6 11" id="KW-0812">Transmembrane</keyword>
<dbReference type="RefSeq" id="XP_070884676.1">
    <property type="nucleotide sequence ID" value="XM_071025100.1"/>
</dbReference>
<keyword evidence="5" id="KW-0808">Transferase</keyword>
<feature type="chain" id="PRO_5045241884" description="Mannosyltransferase" evidence="12">
    <location>
        <begin position="26"/>
        <end position="546"/>
    </location>
</feature>
<comment type="caution">
    <text evidence="13">The sequence shown here is derived from an EMBL/GenBank/DDBJ whole genome shotgun (WGS) entry which is preliminary data.</text>
</comment>
<feature type="transmembrane region" description="Helical" evidence="11">
    <location>
        <begin position="348"/>
        <end position="367"/>
    </location>
</feature>
<evidence type="ECO:0000256" key="11">
    <source>
        <dbReference type="RuleBase" id="RU363075"/>
    </source>
</evidence>
<keyword evidence="9 11" id="KW-0472">Membrane</keyword>
<evidence type="ECO:0000256" key="4">
    <source>
        <dbReference type="ARBA" id="ARBA00022676"/>
    </source>
</evidence>
<evidence type="ECO:0000256" key="8">
    <source>
        <dbReference type="ARBA" id="ARBA00022989"/>
    </source>
</evidence>
<feature type="transmembrane region" description="Helical" evidence="11">
    <location>
        <begin position="168"/>
        <end position="189"/>
    </location>
</feature>
<feature type="signal peptide" evidence="12">
    <location>
        <begin position="1"/>
        <end position="25"/>
    </location>
</feature>
<dbReference type="EC" id="2.4.1.-" evidence="11"/>
<protein>
    <recommendedName>
        <fullName evidence="11">Mannosyltransferase</fullName>
        <ecNumber evidence="11">2.4.1.-</ecNumber>
    </recommendedName>
</protein>